<keyword evidence="1" id="KW-0677">Repeat</keyword>
<dbReference type="PANTHER" id="PTHR24198">
    <property type="entry name" value="ANKYRIN REPEAT AND PROTEIN KINASE DOMAIN-CONTAINING PROTEIN"/>
    <property type="match status" value="1"/>
</dbReference>
<protein>
    <recommendedName>
        <fullName evidence="7">Ankyrin</fullName>
    </recommendedName>
</protein>
<dbReference type="PANTHER" id="PTHR24198:SF165">
    <property type="entry name" value="ANKYRIN REPEAT-CONTAINING PROTEIN-RELATED"/>
    <property type="match status" value="1"/>
</dbReference>
<feature type="region of interest" description="Disordered" evidence="4">
    <location>
        <begin position="196"/>
        <end position="222"/>
    </location>
</feature>
<gene>
    <name evidence="5" type="ORF">A7U60_g4023</name>
</gene>
<dbReference type="Pfam" id="PF12796">
    <property type="entry name" value="Ank_2"/>
    <property type="match status" value="1"/>
</dbReference>
<evidence type="ECO:0000313" key="6">
    <source>
        <dbReference type="Proteomes" id="UP000757232"/>
    </source>
</evidence>
<keyword evidence="2 3" id="KW-0040">ANK repeat</keyword>
<dbReference type="SMART" id="SM00248">
    <property type="entry name" value="ANK"/>
    <property type="match status" value="2"/>
</dbReference>
<dbReference type="PROSITE" id="PS50297">
    <property type="entry name" value="ANK_REP_REGION"/>
    <property type="match status" value="2"/>
</dbReference>
<evidence type="ECO:0000256" key="4">
    <source>
        <dbReference type="SAM" id="MobiDB-lite"/>
    </source>
</evidence>
<evidence type="ECO:0008006" key="7">
    <source>
        <dbReference type="Google" id="ProtNLM"/>
    </source>
</evidence>
<organism evidence="5 6">
    <name type="scientific">Sanghuangporus baumii</name>
    <name type="common">Phellinus baumii</name>
    <dbReference type="NCBI Taxonomy" id="108892"/>
    <lineage>
        <taxon>Eukaryota</taxon>
        <taxon>Fungi</taxon>
        <taxon>Dikarya</taxon>
        <taxon>Basidiomycota</taxon>
        <taxon>Agaricomycotina</taxon>
        <taxon>Agaricomycetes</taxon>
        <taxon>Hymenochaetales</taxon>
        <taxon>Hymenochaetaceae</taxon>
        <taxon>Sanghuangporus</taxon>
    </lineage>
</organism>
<dbReference type="EMBL" id="LNZH02000169">
    <property type="protein sequence ID" value="OCB88835.1"/>
    <property type="molecule type" value="Genomic_DNA"/>
</dbReference>
<reference evidence="5" key="1">
    <citation type="submission" date="2016-06" db="EMBL/GenBank/DDBJ databases">
        <title>Draft Genome sequence of the fungus Inonotus baumii.</title>
        <authorList>
            <person name="Zhu H."/>
            <person name="Lin W."/>
        </authorList>
    </citation>
    <scope>NUCLEOTIDE SEQUENCE</scope>
    <source>
        <strain evidence="5">821</strain>
    </source>
</reference>
<dbReference type="AlphaFoldDB" id="A0A9Q5HZR8"/>
<keyword evidence="6" id="KW-1185">Reference proteome</keyword>
<feature type="repeat" description="ANK" evidence="3">
    <location>
        <begin position="78"/>
        <end position="100"/>
    </location>
</feature>
<proteinExistence type="predicted"/>
<evidence type="ECO:0000256" key="3">
    <source>
        <dbReference type="PROSITE-ProRule" id="PRU00023"/>
    </source>
</evidence>
<accession>A0A9Q5HZR8</accession>
<dbReference type="Gene3D" id="1.25.40.20">
    <property type="entry name" value="Ankyrin repeat-containing domain"/>
    <property type="match status" value="1"/>
</dbReference>
<evidence type="ECO:0000313" key="5">
    <source>
        <dbReference type="EMBL" id="OCB88835.1"/>
    </source>
</evidence>
<dbReference type="SUPFAM" id="SSF48403">
    <property type="entry name" value="Ankyrin repeat"/>
    <property type="match status" value="1"/>
</dbReference>
<dbReference type="Proteomes" id="UP000757232">
    <property type="component" value="Unassembled WGS sequence"/>
</dbReference>
<dbReference type="InterPro" id="IPR002110">
    <property type="entry name" value="Ankyrin_rpt"/>
</dbReference>
<sequence length="242" mass="26614">MTTISDLEIERFPSGYSSLLRQLPVEDDSRLRLPPSRLPSPDDIDELLLDCRYGDLDCARSFVERYGAEALLRAHDERGNTALHMCVANGHHEILAYLLSLSKLPVSLLTSPNDAGNTPLHWACLNGHLECVKRLVTFKPDPIKAEESVALGPALVLVRNRAGQTPLGEAERAGWEEGARWLVSVMDLQVISETSVEDEASAEDIEGVGEADTTTCQDGEKEREEIEIGLARLDVSEDTPAR</sequence>
<evidence type="ECO:0000256" key="2">
    <source>
        <dbReference type="ARBA" id="ARBA00023043"/>
    </source>
</evidence>
<evidence type="ECO:0000256" key="1">
    <source>
        <dbReference type="ARBA" id="ARBA00022737"/>
    </source>
</evidence>
<feature type="compositionally biased region" description="Acidic residues" evidence="4">
    <location>
        <begin position="196"/>
        <end position="209"/>
    </location>
</feature>
<feature type="repeat" description="ANK" evidence="3">
    <location>
        <begin position="115"/>
        <end position="147"/>
    </location>
</feature>
<name>A0A9Q5HZR8_SANBA</name>
<dbReference type="InterPro" id="IPR036770">
    <property type="entry name" value="Ankyrin_rpt-contain_sf"/>
</dbReference>
<dbReference type="PROSITE" id="PS50088">
    <property type="entry name" value="ANK_REPEAT"/>
    <property type="match status" value="2"/>
</dbReference>
<comment type="caution">
    <text evidence="5">The sequence shown here is derived from an EMBL/GenBank/DDBJ whole genome shotgun (WGS) entry which is preliminary data.</text>
</comment>
<dbReference type="OrthoDB" id="10057496at2759"/>